<keyword evidence="3" id="KW-1185">Reference proteome</keyword>
<sequence>MNNDTTKKETDYPNPAMATWDSILMEECGTDNTFFPLPPNLVNSIRDNIIAIQANNLLREELLKRKLHTYITRNAAPHPRDLSNPVAMEGGRRSRKTETNPHTKKEGAIRGTHCTR</sequence>
<proteinExistence type="predicted"/>
<dbReference type="EMBL" id="LR877150">
    <property type="protein sequence ID" value="CAD2216008.1"/>
    <property type="molecule type" value="Genomic_DNA"/>
</dbReference>
<dbReference type="AlphaFoldDB" id="A0A7G2C8F0"/>
<feature type="region of interest" description="Disordered" evidence="1">
    <location>
        <begin position="74"/>
        <end position="116"/>
    </location>
</feature>
<dbReference type="Proteomes" id="UP000515908">
    <property type="component" value="Chromosome 06"/>
</dbReference>
<feature type="compositionally biased region" description="Basic and acidic residues" evidence="1">
    <location>
        <begin position="90"/>
        <end position="108"/>
    </location>
</feature>
<evidence type="ECO:0000313" key="3">
    <source>
        <dbReference type="Proteomes" id="UP000515908"/>
    </source>
</evidence>
<evidence type="ECO:0000256" key="1">
    <source>
        <dbReference type="SAM" id="MobiDB-lite"/>
    </source>
</evidence>
<name>A0A7G2C8F0_9TRYP</name>
<accession>A0A7G2C8F0</accession>
<dbReference type="VEuPathDB" id="TriTrypDB:ADEAN_000346600"/>
<protein>
    <submittedName>
        <fullName evidence="2">Uncharacterized protein</fullName>
    </submittedName>
</protein>
<organism evidence="2 3">
    <name type="scientific">Angomonas deanei</name>
    <dbReference type="NCBI Taxonomy" id="59799"/>
    <lineage>
        <taxon>Eukaryota</taxon>
        <taxon>Discoba</taxon>
        <taxon>Euglenozoa</taxon>
        <taxon>Kinetoplastea</taxon>
        <taxon>Metakinetoplastina</taxon>
        <taxon>Trypanosomatida</taxon>
        <taxon>Trypanosomatidae</taxon>
        <taxon>Strigomonadinae</taxon>
        <taxon>Angomonas</taxon>
    </lineage>
</organism>
<gene>
    <name evidence="2" type="ORF">ADEAN_000346600</name>
</gene>
<reference evidence="2 3" key="1">
    <citation type="submission" date="2020-08" db="EMBL/GenBank/DDBJ databases">
        <authorList>
            <person name="Newling K."/>
            <person name="Davey J."/>
            <person name="Forrester S."/>
        </authorList>
    </citation>
    <scope>NUCLEOTIDE SEQUENCE [LARGE SCALE GENOMIC DNA]</scope>
    <source>
        <strain evidence="3">Crithidia deanei Carvalho (ATCC PRA-265)</strain>
    </source>
</reference>
<evidence type="ECO:0000313" key="2">
    <source>
        <dbReference type="EMBL" id="CAD2216008.1"/>
    </source>
</evidence>